<reference evidence="1" key="1">
    <citation type="submission" date="2023-04" db="EMBL/GenBank/DDBJ databases">
        <authorList>
            <person name="Vijverberg K."/>
            <person name="Xiong W."/>
            <person name="Schranz E."/>
        </authorList>
    </citation>
    <scope>NUCLEOTIDE SEQUENCE</scope>
</reference>
<dbReference type="Proteomes" id="UP001177003">
    <property type="component" value="Chromosome 4"/>
</dbReference>
<dbReference type="EMBL" id="OX465080">
    <property type="protein sequence ID" value="CAI9280642.1"/>
    <property type="molecule type" value="Genomic_DNA"/>
</dbReference>
<evidence type="ECO:0000313" key="1">
    <source>
        <dbReference type="EMBL" id="CAI9280642.1"/>
    </source>
</evidence>
<gene>
    <name evidence="1" type="ORF">LSALG_LOCUS20380</name>
</gene>
<dbReference type="AlphaFoldDB" id="A0AA35YVI3"/>
<proteinExistence type="predicted"/>
<organism evidence="1 2">
    <name type="scientific">Lactuca saligna</name>
    <name type="common">Willowleaf lettuce</name>
    <dbReference type="NCBI Taxonomy" id="75948"/>
    <lineage>
        <taxon>Eukaryota</taxon>
        <taxon>Viridiplantae</taxon>
        <taxon>Streptophyta</taxon>
        <taxon>Embryophyta</taxon>
        <taxon>Tracheophyta</taxon>
        <taxon>Spermatophyta</taxon>
        <taxon>Magnoliopsida</taxon>
        <taxon>eudicotyledons</taxon>
        <taxon>Gunneridae</taxon>
        <taxon>Pentapetalae</taxon>
        <taxon>asterids</taxon>
        <taxon>campanulids</taxon>
        <taxon>Asterales</taxon>
        <taxon>Asteraceae</taxon>
        <taxon>Cichorioideae</taxon>
        <taxon>Cichorieae</taxon>
        <taxon>Lactucinae</taxon>
        <taxon>Lactuca</taxon>
    </lineage>
</organism>
<evidence type="ECO:0000313" key="2">
    <source>
        <dbReference type="Proteomes" id="UP001177003"/>
    </source>
</evidence>
<keyword evidence="2" id="KW-1185">Reference proteome</keyword>
<protein>
    <submittedName>
        <fullName evidence="1">Uncharacterized protein</fullName>
    </submittedName>
</protein>
<sequence length="111" mass="12792">MAVEMGIMCTVVMDMPPGHHQARTWYQHLKFLREISNVWLVDSFRDPICSKEMVGGLYDNLPNIGSFFVINPEGEYILPPSTAVCWTVKNRLQPSPAFLYLFRRSRKSGKQ</sequence>
<name>A0AA35YVI3_LACSI</name>
<accession>A0AA35YVI3</accession>